<dbReference type="NCBIfam" id="TIGR00357">
    <property type="entry name" value="peptide-methionine (R)-S-oxide reductase MsrB"/>
    <property type="match status" value="1"/>
</dbReference>
<dbReference type="NCBIfam" id="NF004042">
    <property type="entry name" value="PRK05550.1"/>
    <property type="match status" value="1"/>
</dbReference>
<dbReference type="SUPFAM" id="SSF55068">
    <property type="entry name" value="Peptide methionine sulfoxide reductase"/>
    <property type="match status" value="1"/>
</dbReference>
<dbReference type="NCBIfam" id="TIGR00401">
    <property type="entry name" value="msrA"/>
    <property type="match status" value="1"/>
</dbReference>
<dbReference type="Pfam" id="PF01641">
    <property type="entry name" value="SelR"/>
    <property type="match status" value="1"/>
</dbReference>
<dbReference type="InterPro" id="IPR036509">
    <property type="entry name" value="Met_Sox_Rdtase_MsrA_sf"/>
</dbReference>
<keyword evidence="2" id="KW-0511">Multifunctional enzyme</keyword>
<dbReference type="Pfam" id="PF01625">
    <property type="entry name" value="PMSR"/>
    <property type="match status" value="1"/>
</dbReference>
<dbReference type="PANTHER" id="PTHR43774">
    <property type="entry name" value="PEPTIDE METHIONINE SULFOXIDE REDUCTASE"/>
    <property type="match status" value="1"/>
</dbReference>
<evidence type="ECO:0000256" key="3">
    <source>
        <dbReference type="ARBA" id="ARBA00024679"/>
    </source>
</evidence>
<dbReference type="InterPro" id="IPR002579">
    <property type="entry name" value="Met_Sox_Rdtase_MsrB_dom"/>
</dbReference>
<name>A0A7W1WVM4_9GAMM</name>
<dbReference type="AlphaFoldDB" id="A0A7W1WVM4"/>
<evidence type="ECO:0000256" key="2">
    <source>
        <dbReference type="ARBA" id="ARBA00023268"/>
    </source>
</evidence>
<feature type="domain" description="MsrB" evidence="8">
    <location>
        <begin position="1"/>
        <end position="119"/>
    </location>
</feature>
<evidence type="ECO:0000313" key="10">
    <source>
        <dbReference type="Proteomes" id="UP000538931"/>
    </source>
</evidence>
<evidence type="ECO:0000256" key="4">
    <source>
        <dbReference type="ARBA" id="ARBA00047806"/>
    </source>
</evidence>
<dbReference type="GO" id="GO:0008113">
    <property type="term" value="F:peptide-methionine (S)-S-oxide reductase activity"/>
    <property type="evidence" value="ECO:0007669"/>
    <property type="project" value="UniProtKB-UniRule"/>
</dbReference>
<dbReference type="HAMAP" id="MF_01401">
    <property type="entry name" value="MsrA"/>
    <property type="match status" value="1"/>
</dbReference>
<reference evidence="9 10" key="1">
    <citation type="submission" date="2020-07" db="EMBL/GenBank/DDBJ databases">
        <title>Bacterium isolated from marien macroalgae.</title>
        <authorList>
            <person name="Zhu K."/>
            <person name="Lu D."/>
            <person name="Du Z."/>
        </authorList>
    </citation>
    <scope>NUCLEOTIDE SEQUENCE [LARGE SCALE GENOMIC DNA]</scope>
    <source>
        <strain evidence="9 10">3-1745</strain>
    </source>
</reference>
<dbReference type="PROSITE" id="PS51790">
    <property type="entry name" value="MSRB"/>
    <property type="match status" value="1"/>
</dbReference>
<evidence type="ECO:0000256" key="6">
    <source>
        <dbReference type="ARBA" id="ARBA00048782"/>
    </source>
</evidence>
<dbReference type="RefSeq" id="WP_181736442.1">
    <property type="nucleotide sequence ID" value="NZ_JACEMT010000030.1"/>
</dbReference>
<keyword evidence="1 7" id="KW-0560">Oxidoreductase</keyword>
<evidence type="ECO:0000259" key="8">
    <source>
        <dbReference type="PROSITE" id="PS51790"/>
    </source>
</evidence>
<evidence type="ECO:0000313" key="9">
    <source>
        <dbReference type="EMBL" id="MBA4500978.1"/>
    </source>
</evidence>
<comment type="function">
    <text evidence="3 7">Has an important function as a repair enzyme for proteins that have been inactivated by oxidation. Catalyzes the reversible oxidation-reduction of methionine sulfoxide in proteins to methionine.</text>
</comment>
<evidence type="ECO:0000256" key="5">
    <source>
        <dbReference type="ARBA" id="ARBA00048488"/>
    </source>
</evidence>
<dbReference type="EMBL" id="JACEMT010000030">
    <property type="protein sequence ID" value="MBA4500978.1"/>
    <property type="molecule type" value="Genomic_DNA"/>
</dbReference>
<comment type="catalytic activity">
    <reaction evidence="5">
        <text>L-methionyl-[protein] + [thioredoxin]-disulfide + H2O = L-methionyl-(R)-S-oxide-[protein] + [thioredoxin]-dithiol</text>
        <dbReference type="Rhea" id="RHEA:24164"/>
        <dbReference type="Rhea" id="RHEA-COMP:10698"/>
        <dbReference type="Rhea" id="RHEA-COMP:10700"/>
        <dbReference type="Rhea" id="RHEA-COMP:12313"/>
        <dbReference type="Rhea" id="RHEA-COMP:12314"/>
        <dbReference type="ChEBI" id="CHEBI:15377"/>
        <dbReference type="ChEBI" id="CHEBI:16044"/>
        <dbReference type="ChEBI" id="CHEBI:29950"/>
        <dbReference type="ChEBI" id="CHEBI:45764"/>
        <dbReference type="ChEBI" id="CHEBI:50058"/>
        <dbReference type="EC" id="1.8.4.12"/>
    </reaction>
</comment>
<dbReference type="Gene3D" id="2.170.150.20">
    <property type="entry name" value="Peptide methionine sulfoxide reductase"/>
    <property type="match status" value="1"/>
</dbReference>
<organism evidence="9 10">
    <name type="scientific">Marinobacterium marinum</name>
    <dbReference type="NCBI Taxonomy" id="2756129"/>
    <lineage>
        <taxon>Bacteria</taxon>
        <taxon>Pseudomonadati</taxon>
        <taxon>Pseudomonadota</taxon>
        <taxon>Gammaproteobacteria</taxon>
        <taxon>Oceanospirillales</taxon>
        <taxon>Oceanospirillaceae</taxon>
        <taxon>Marinobacterium</taxon>
    </lineage>
</organism>
<dbReference type="EC" id="1.8.4.11" evidence="7"/>
<protein>
    <recommendedName>
        <fullName evidence="7">Peptide methionine sulfoxide reductase MsrA</fullName>
        <shortName evidence="7">Protein-methionine-S-oxide reductase</shortName>
        <ecNumber evidence="7">1.8.4.11</ecNumber>
    </recommendedName>
    <alternativeName>
        <fullName evidence="7">Peptide-methionine (S)-S-oxide reductase</fullName>
        <shortName evidence="7">Peptide Met(O) reductase</shortName>
    </alternativeName>
</protein>
<dbReference type="NCBIfam" id="NF004036">
    <property type="entry name" value="PRK05508.1"/>
    <property type="match status" value="1"/>
</dbReference>
<comment type="similarity">
    <text evidence="7">Belongs to the MsrA Met sulfoxide reductase family.</text>
</comment>
<dbReference type="GO" id="GO:0033743">
    <property type="term" value="F:peptide-methionine (R)-S-oxide reductase activity"/>
    <property type="evidence" value="ECO:0007669"/>
    <property type="project" value="UniProtKB-EC"/>
</dbReference>
<evidence type="ECO:0000256" key="7">
    <source>
        <dbReference type="HAMAP-Rule" id="MF_01401"/>
    </source>
</evidence>
<dbReference type="Proteomes" id="UP000538931">
    <property type="component" value="Unassembled WGS sequence"/>
</dbReference>
<proteinExistence type="inferred from homology"/>
<dbReference type="PANTHER" id="PTHR43774:SF1">
    <property type="entry name" value="PEPTIDE METHIONINE SULFOXIDE REDUCTASE MSRA 2"/>
    <property type="match status" value="1"/>
</dbReference>
<dbReference type="InterPro" id="IPR011057">
    <property type="entry name" value="Mss4-like_sf"/>
</dbReference>
<dbReference type="Gene3D" id="3.30.1060.10">
    <property type="entry name" value="Peptide methionine sulphoxide reductase MsrA"/>
    <property type="match status" value="1"/>
</dbReference>
<dbReference type="InterPro" id="IPR002569">
    <property type="entry name" value="Met_Sox_Rdtase_MsrA_dom"/>
</dbReference>
<gene>
    <name evidence="7" type="primary">msrA</name>
    <name evidence="9" type="ORF">H1S06_01170</name>
</gene>
<evidence type="ECO:0000256" key="1">
    <source>
        <dbReference type="ARBA" id="ARBA00023002"/>
    </source>
</evidence>
<comment type="caution">
    <text evidence="9">The sequence shown here is derived from an EMBL/GenBank/DDBJ whole genome shotgun (WGS) entry which is preliminary data.</text>
</comment>
<keyword evidence="10" id="KW-1185">Reference proteome</keyword>
<comment type="catalytic activity">
    <reaction evidence="6 7">
        <text>[thioredoxin]-disulfide + L-methionine + H2O = L-methionine (S)-S-oxide + [thioredoxin]-dithiol</text>
        <dbReference type="Rhea" id="RHEA:19993"/>
        <dbReference type="Rhea" id="RHEA-COMP:10698"/>
        <dbReference type="Rhea" id="RHEA-COMP:10700"/>
        <dbReference type="ChEBI" id="CHEBI:15377"/>
        <dbReference type="ChEBI" id="CHEBI:29950"/>
        <dbReference type="ChEBI" id="CHEBI:50058"/>
        <dbReference type="ChEBI" id="CHEBI:57844"/>
        <dbReference type="ChEBI" id="CHEBI:58772"/>
        <dbReference type="EC" id="1.8.4.11"/>
    </reaction>
</comment>
<accession>A0A7W1WVM4</accession>
<comment type="catalytic activity">
    <reaction evidence="4 7">
        <text>L-methionyl-[protein] + [thioredoxin]-disulfide + H2O = L-methionyl-(S)-S-oxide-[protein] + [thioredoxin]-dithiol</text>
        <dbReference type="Rhea" id="RHEA:14217"/>
        <dbReference type="Rhea" id="RHEA-COMP:10698"/>
        <dbReference type="Rhea" id="RHEA-COMP:10700"/>
        <dbReference type="Rhea" id="RHEA-COMP:12313"/>
        <dbReference type="Rhea" id="RHEA-COMP:12315"/>
        <dbReference type="ChEBI" id="CHEBI:15377"/>
        <dbReference type="ChEBI" id="CHEBI:16044"/>
        <dbReference type="ChEBI" id="CHEBI:29950"/>
        <dbReference type="ChEBI" id="CHEBI:44120"/>
        <dbReference type="ChEBI" id="CHEBI:50058"/>
        <dbReference type="EC" id="1.8.4.11"/>
    </reaction>
</comment>
<sequence length="288" mass="32630">MSETKLTPEEQHVILHKGTERPFTGRYNEHFETGVYTCKQCGAELYRSEDKFPSHCGWPSFDDEIEGAIRREVDADGRRTEILCASCGGHLGHVFEGEMLTRKNVRHCVNSISMNFVSAEERAQQQGCELQTAYFAGGCFWGVEHLMQQLPGVVSVVSGYMGGHVDNPSYEQVCSKQTGHLETVEVLYDPAQVSFATLAKLFFEIHDPTQEDGQGPDIGPQYASAIFVHNDEECGIAEQLIAELENRGLHVVTRVLPMAPFWRAEEFHQDYYVRTGKVPYCHRYQQRF</sequence>
<dbReference type="SUPFAM" id="SSF51316">
    <property type="entry name" value="Mss4-like"/>
    <property type="match status" value="1"/>
</dbReference>
<feature type="active site" evidence="7">
    <location>
        <position position="139"/>
    </location>
</feature>